<feature type="transmembrane region" description="Helical" evidence="1">
    <location>
        <begin position="104"/>
        <end position="125"/>
    </location>
</feature>
<keyword evidence="1" id="KW-0812">Transmembrane</keyword>
<sequence>MNAQRATLTYGGLVQIGLFCACTLALLVQMAIGFDTTNLASACTVFAASLALLAYLASTPALHTHPVSSFALLGFGVTTQTGALIGQSAFLVPISENLRQPVATFLWLAAFLLVAIGMHAFYRWVLAPAGAPHPSSLRGWLDRMGLYTPPGTGTLWFMGYLGLMAFVIGAGREGVFAKTLQGMAFLTWAPFLIPMYVLQFGQAYCRWHRQAVHLVFFALLVVLLGLAANSRGVMLSGFMTVSLFALLLLLRSREPVRWARVGQTAVVLALLGAIAIPVSDLATAMVVARKLRGGVNAVEMVSETWRAFGQPELLEAERADRAARVRQQYDERYFDNPLLARVVETKFHDNSFTFAATFTDSDRAELARRTLDLFVLTLPQPLINKLGFGLDKRDHQYSTGDLLAHLAHGGPLGGYRTGSMVAHGVALLGPAYLAVYALLCLAAFAVLDLLAARRADGTVLVSAVGMLSLWELFLGGITGESVHGWIVWYLRYLPQGIVIFLIVATFCRFNAWLFGGLHVQPRATAVSSMPSTMRASKA</sequence>
<feature type="transmembrane region" description="Helical" evidence="1">
    <location>
        <begin position="497"/>
        <end position="519"/>
    </location>
</feature>
<keyword evidence="1" id="KW-0472">Membrane</keyword>
<reference evidence="3" key="1">
    <citation type="submission" date="2014-11" db="EMBL/GenBank/DDBJ databases">
        <title>Draft genome sequence of Hydrogenophaga intermedia S1.</title>
        <authorList>
            <person name="Gan H.M."/>
            <person name="Chew T.H."/>
            <person name="Stolz A."/>
        </authorList>
    </citation>
    <scope>NUCLEOTIDE SEQUENCE [LARGE SCALE GENOMIC DNA]</scope>
    <source>
        <strain evidence="3">S1</strain>
    </source>
</reference>
<keyword evidence="3" id="KW-1185">Reference proteome</keyword>
<feature type="transmembrane region" description="Helical" evidence="1">
    <location>
        <begin position="70"/>
        <end position="92"/>
    </location>
</feature>
<evidence type="ECO:0000313" key="3">
    <source>
        <dbReference type="Proteomes" id="UP000028878"/>
    </source>
</evidence>
<feature type="transmembrane region" description="Helical" evidence="1">
    <location>
        <begin position="38"/>
        <end position="58"/>
    </location>
</feature>
<feature type="transmembrane region" description="Helical" evidence="1">
    <location>
        <begin position="459"/>
        <end position="477"/>
    </location>
</feature>
<dbReference type="PROSITE" id="PS51257">
    <property type="entry name" value="PROKAR_LIPOPROTEIN"/>
    <property type="match status" value="1"/>
</dbReference>
<feature type="transmembrane region" description="Helical" evidence="1">
    <location>
        <begin position="12"/>
        <end position="32"/>
    </location>
</feature>
<feature type="transmembrane region" description="Helical" evidence="1">
    <location>
        <begin position="234"/>
        <end position="252"/>
    </location>
</feature>
<dbReference type="EMBL" id="CCAE010000021">
    <property type="protein sequence ID" value="CDN88282.1"/>
    <property type="molecule type" value="Genomic_DNA"/>
</dbReference>
<organism evidence="2 3">
    <name type="scientific">Hydrogenophaga intermedia</name>
    <dbReference type="NCBI Taxonomy" id="65786"/>
    <lineage>
        <taxon>Bacteria</taxon>
        <taxon>Pseudomonadati</taxon>
        <taxon>Pseudomonadota</taxon>
        <taxon>Betaproteobacteria</taxon>
        <taxon>Burkholderiales</taxon>
        <taxon>Comamonadaceae</taxon>
        <taxon>Hydrogenophaga</taxon>
    </lineage>
</organism>
<proteinExistence type="predicted"/>
<gene>
    <name evidence="2" type="ORF">BN948_02715</name>
</gene>
<feature type="transmembrane region" description="Helical" evidence="1">
    <location>
        <begin position="146"/>
        <end position="168"/>
    </location>
</feature>
<feature type="transmembrane region" description="Helical" evidence="1">
    <location>
        <begin position="210"/>
        <end position="228"/>
    </location>
</feature>
<keyword evidence="1" id="KW-1133">Transmembrane helix</keyword>
<evidence type="ECO:0000256" key="1">
    <source>
        <dbReference type="SAM" id="Phobius"/>
    </source>
</evidence>
<feature type="transmembrane region" description="Helical" evidence="1">
    <location>
        <begin position="264"/>
        <end position="288"/>
    </location>
</feature>
<feature type="transmembrane region" description="Helical" evidence="1">
    <location>
        <begin position="180"/>
        <end position="198"/>
    </location>
</feature>
<protein>
    <recommendedName>
        <fullName evidence="4">O-antigen polymerase</fullName>
    </recommendedName>
</protein>
<accession>A0A1L1PDZ8</accession>
<dbReference type="Proteomes" id="UP000028878">
    <property type="component" value="Unassembled WGS sequence"/>
</dbReference>
<dbReference type="AlphaFoldDB" id="A0A1L1PDZ8"/>
<name>A0A1L1PDZ8_HYDIT</name>
<dbReference type="RefSeq" id="WP_009518456.1">
    <property type="nucleotide sequence ID" value="NZ_CCAE010000021.1"/>
</dbReference>
<evidence type="ECO:0008006" key="4">
    <source>
        <dbReference type="Google" id="ProtNLM"/>
    </source>
</evidence>
<feature type="transmembrane region" description="Helical" evidence="1">
    <location>
        <begin position="421"/>
        <end position="447"/>
    </location>
</feature>
<evidence type="ECO:0000313" key="2">
    <source>
        <dbReference type="EMBL" id="CDN88282.1"/>
    </source>
</evidence>